<feature type="region of interest" description="Disordered" evidence="1">
    <location>
        <begin position="536"/>
        <end position="556"/>
    </location>
</feature>
<feature type="compositionally biased region" description="Basic and acidic residues" evidence="1">
    <location>
        <begin position="764"/>
        <end position="774"/>
    </location>
</feature>
<evidence type="ECO:0000313" key="2">
    <source>
        <dbReference type="EMBL" id="KAF9478408.1"/>
    </source>
</evidence>
<evidence type="ECO:0000313" key="3">
    <source>
        <dbReference type="Proteomes" id="UP000807469"/>
    </source>
</evidence>
<feature type="compositionally biased region" description="Basic and acidic residues" evidence="1">
    <location>
        <begin position="636"/>
        <end position="649"/>
    </location>
</feature>
<feature type="compositionally biased region" description="Acidic residues" evidence="1">
    <location>
        <begin position="650"/>
        <end position="660"/>
    </location>
</feature>
<feature type="region of interest" description="Disordered" evidence="1">
    <location>
        <begin position="410"/>
        <end position="492"/>
    </location>
</feature>
<keyword evidence="3" id="KW-1185">Reference proteome</keyword>
<feature type="region of interest" description="Disordered" evidence="1">
    <location>
        <begin position="334"/>
        <end position="359"/>
    </location>
</feature>
<gene>
    <name evidence="2" type="ORF">BDN70DRAFT_895750</name>
</gene>
<dbReference type="Proteomes" id="UP000807469">
    <property type="component" value="Unassembled WGS sequence"/>
</dbReference>
<dbReference type="EMBL" id="MU155235">
    <property type="protein sequence ID" value="KAF9478408.1"/>
    <property type="molecule type" value="Genomic_DNA"/>
</dbReference>
<organism evidence="2 3">
    <name type="scientific">Pholiota conissans</name>
    <dbReference type="NCBI Taxonomy" id="109636"/>
    <lineage>
        <taxon>Eukaryota</taxon>
        <taxon>Fungi</taxon>
        <taxon>Dikarya</taxon>
        <taxon>Basidiomycota</taxon>
        <taxon>Agaricomycotina</taxon>
        <taxon>Agaricomycetes</taxon>
        <taxon>Agaricomycetidae</taxon>
        <taxon>Agaricales</taxon>
        <taxon>Agaricineae</taxon>
        <taxon>Strophariaceae</taxon>
        <taxon>Pholiota</taxon>
    </lineage>
</organism>
<proteinExistence type="predicted"/>
<dbReference type="AlphaFoldDB" id="A0A9P5Z0E8"/>
<comment type="caution">
    <text evidence="2">The sequence shown here is derived from an EMBL/GenBank/DDBJ whole genome shotgun (WGS) entry which is preliminary data.</text>
</comment>
<feature type="compositionally biased region" description="Acidic residues" evidence="1">
    <location>
        <begin position="748"/>
        <end position="763"/>
    </location>
</feature>
<reference evidence="2" key="1">
    <citation type="submission" date="2020-11" db="EMBL/GenBank/DDBJ databases">
        <authorList>
            <consortium name="DOE Joint Genome Institute"/>
            <person name="Ahrendt S."/>
            <person name="Riley R."/>
            <person name="Andreopoulos W."/>
            <person name="Labutti K."/>
            <person name="Pangilinan J."/>
            <person name="Ruiz-Duenas F.J."/>
            <person name="Barrasa J.M."/>
            <person name="Sanchez-Garcia M."/>
            <person name="Camarero S."/>
            <person name="Miyauchi S."/>
            <person name="Serrano A."/>
            <person name="Linde D."/>
            <person name="Babiker R."/>
            <person name="Drula E."/>
            <person name="Ayuso-Fernandez I."/>
            <person name="Pacheco R."/>
            <person name="Padilla G."/>
            <person name="Ferreira P."/>
            <person name="Barriuso J."/>
            <person name="Kellner H."/>
            <person name="Castanera R."/>
            <person name="Alfaro M."/>
            <person name="Ramirez L."/>
            <person name="Pisabarro A.G."/>
            <person name="Kuo A."/>
            <person name="Tritt A."/>
            <person name="Lipzen A."/>
            <person name="He G."/>
            <person name="Yan M."/>
            <person name="Ng V."/>
            <person name="Cullen D."/>
            <person name="Martin F."/>
            <person name="Rosso M.-N."/>
            <person name="Henrissat B."/>
            <person name="Hibbett D."/>
            <person name="Martinez A.T."/>
            <person name="Grigoriev I.V."/>
        </authorList>
    </citation>
    <scope>NUCLEOTIDE SEQUENCE</scope>
    <source>
        <strain evidence="2">CIRM-BRFM 674</strain>
    </source>
</reference>
<protein>
    <submittedName>
        <fullName evidence="2">Uncharacterized protein</fullName>
    </submittedName>
</protein>
<feature type="compositionally biased region" description="Polar residues" evidence="1">
    <location>
        <begin position="338"/>
        <end position="359"/>
    </location>
</feature>
<sequence length="799" mass="87608">MASDNTGPKYTTYACKCLNVRLSASQPPLPAPEYPRDPQYTPVFVKDDGISVIHPQVTARVPSKGEPIPGTSRYSRFSVLTCLFCGLPVYRVHHTFSPDVEGAEATLLPSEEWVEHEIMKTATGWIDVHKDCIVGDAIPQIQASSHFAPVFSLALPQGLISPPPSPLVDEEQLTQRSPSPEPLAAQYLSHLRPLFLQPPFTSSHPIFVHLASLATQKSQELRAAAEQRISDFVTTETAGIEVKEKELKQQVETLWKNFRDNVQTVQHAQSRGAARPLSRPNINGIVSPSNLSSSVTIRDFAPQPIPLQRPSVSTSAPRVSALSASLATTKFHHPRALQEQTPSPSHSRSPSNDDASVLSPHSLTSTLVTPSRGGGSSILQFVPNGNDDINTQASYRFFLTLDEDMARFKEAQAKKQGTSESSKEPQEAGPSRHRSSPTTNGVKKAKAAQGTSSAVEGTRPEGETTPSRARDKGKRVTFVEPAPIANGEKLDDGTEDTLIFPLEEGTEEDLEQAANNPQHTLPLLDQQTTRPVRIRNPRLHNNSGQETFASLRPSSLPIPSHIRPMRSQPGVDSFSQSMILNLPRIVKRPEEQHATLSTQRPVTENEAAILKLLAADTPSHRGAWTPESKAWQTFTRRQDSKDDIDHSNIPEEEDDDDSNDAGESSSKIDFRGLPASMPVDIVTRIKPREKLSLASYRPTTVLSEEASGSANPPLGPGNKPLSSAAIRKALYTERDRYRAMDPGALDFATEEEDEEEESEEIEAEPVKPEEVGEKGRKHALKIIQARDELPAEGMWRSLA</sequence>
<feature type="region of interest" description="Disordered" evidence="1">
    <location>
        <begin position="619"/>
        <end position="672"/>
    </location>
</feature>
<feature type="region of interest" description="Disordered" evidence="1">
    <location>
        <begin position="703"/>
        <end position="723"/>
    </location>
</feature>
<feature type="compositionally biased region" description="Polar residues" evidence="1">
    <location>
        <begin position="539"/>
        <end position="548"/>
    </location>
</feature>
<feature type="region of interest" description="Disordered" evidence="1">
    <location>
        <begin position="748"/>
        <end position="778"/>
    </location>
</feature>
<evidence type="ECO:0000256" key="1">
    <source>
        <dbReference type="SAM" id="MobiDB-lite"/>
    </source>
</evidence>
<accession>A0A9P5Z0E8</accession>
<dbReference type="OrthoDB" id="2563191at2759"/>
<name>A0A9P5Z0E8_9AGAR</name>